<dbReference type="GO" id="GO:0016853">
    <property type="term" value="F:isomerase activity"/>
    <property type="evidence" value="ECO:0007669"/>
    <property type="project" value="InterPro"/>
</dbReference>
<keyword evidence="1" id="KW-0175">Coiled coil</keyword>
<comment type="caution">
    <text evidence="3">The sequence shown here is derived from an EMBL/GenBank/DDBJ whole genome shotgun (WGS) entry which is preliminary data.</text>
</comment>
<dbReference type="InterPro" id="IPR036569">
    <property type="entry name" value="RpiB_LacA_LacB_sf"/>
</dbReference>
<reference evidence="3" key="1">
    <citation type="submission" date="2022-12" db="EMBL/GenBank/DDBJ databases">
        <title>Draft genome assemblies for two species of Escallonia (Escalloniales).</title>
        <authorList>
            <person name="Chanderbali A."/>
            <person name="Dervinis C."/>
            <person name="Anghel I."/>
            <person name="Soltis D."/>
            <person name="Soltis P."/>
            <person name="Zapata F."/>
        </authorList>
    </citation>
    <scope>NUCLEOTIDE SEQUENCE</scope>
    <source>
        <strain evidence="3">UCBG92.1500</strain>
        <tissue evidence="3">Leaf</tissue>
    </source>
</reference>
<dbReference type="PANTHER" id="PTHR30345:SF0">
    <property type="entry name" value="DNA DAMAGE-REPAIR_TOLERATION PROTEIN DRT102"/>
    <property type="match status" value="1"/>
</dbReference>
<dbReference type="Pfam" id="PF02502">
    <property type="entry name" value="LacAB_rpiB"/>
    <property type="match status" value="1"/>
</dbReference>
<organism evidence="3 4">
    <name type="scientific">Escallonia rubra</name>
    <dbReference type="NCBI Taxonomy" id="112253"/>
    <lineage>
        <taxon>Eukaryota</taxon>
        <taxon>Viridiplantae</taxon>
        <taxon>Streptophyta</taxon>
        <taxon>Embryophyta</taxon>
        <taxon>Tracheophyta</taxon>
        <taxon>Spermatophyta</taxon>
        <taxon>Magnoliopsida</taxon>
        <taxon>eudicotyledons</taxon>
        <taxon>Gunneridae</taxon>
        <taxon>Pentapetalae</taxon>
        <taxon>asterids</taxon>
        <taxon>campanulids</taxon>
        <taxon>Escalloniales</taxon>
        <taxon>Escalloniaceae</taxon>
        <taxon>Escallonia</taxon>
    </lineage>
</organism>
<dbReference type="Gene3D" id="3.40.1400.10">
    <property type="entry name" value="Sugar-phosphate isomerase, RpiB/LacA/LacB"/>
    <property type="match status" value="1"/>
</dbReference>
<feature type="region of interest" description="Disordered" evidence="2">
    <location>
        <begin position="324"/>
        <end position="380"/>
    </location>
</feature>
<sequence length="380" mass="42436">MSPKFCHNHQPLWICSLRIDVEDLGTDKYYSVAEEISRRVSSAADTAAASPTATQTLGLVACGTGVGVSIFANKFPGVFAATCLSPGNALNARSINNSNITSRTRSILAEMRKKIVRGLVEINKIPVLISTHVGKFVSTFVALTKGMRNGTRRCYEQKATVRYQQREKLSDVVVEKVVTQVLQQVLVGMEVEFYPQCHFGGDQKELAHGCEGSLWKERRSERFGNGDFGQLVFVYLPEYYTKQVTIGSGKFKDVKDFRPEQSIATSTESEDDDAHTEMIKKLQRQISALRQENEALKEKLMTNSPPTEIGAEVIGIKSALNKEEDEDTVQMRVWHADKSDQQEEMKGHKTDPTAGSNHKEFEQENAENSRRPKLLTSVQV</sequence>
<evidence type="ECO:0000313" key="3">
    <source>
        <dbReference type="EMBL" id="KAK2969896.1"/>
    </source>
</evidence>
<evidence type="ECO:0000256" key="2">
    <source>
        <dbReference type="SAM" id="MobiDB-lite"/>
    </source>
</evidence>
<dbReference type="EMBL" id="JAVXUO010002768">
    <property type="protein sequence ID" value="KAK2969896.1"/>
    <property type="molecule type" value="Genomic_DNA"/>
</dbReference>
<gene>
    <name evidence="3" type="ORF">RJ640_007444</name>
</gene>
<dbReference type="PANTHER" id="PTHR30345">
    <property type="entry name" value="RIBOSE-5-PHOSPHATE ISOMERASE B"/>
    <property type="match status" value="1"/>
</dbReference>
<accession>A0AA88QYW1</accession>
<evidence type="ECO:0000313" key="4">
    <source>
        <dbReference type="Proteomes" id="UP001187471"/>
    </source>
</evidence>
<keyword evidence="4" id="KW-1185">Reference proteome</keyword>
<dbReference type="GO" id="GO:0005975">
    <property type="term" value="P:carbohydrate metabolic process"/>
    <property type="evidence" value="ECO:0007669"/>
    <property type="project" value="InterPro"/>
</dbReference>
<dbReference type="AlphaFoldDB" id="A0AA88QYW1"/>
<dbReference type="InterPro" id="IPR003500">
    <property type="entry name" value="RpiB_LacA_LacB"/>
</dbReference>
<proteinExistence type="predicted"/>
<protein>
    <submittedName>
        <fullName evidence="3">Uncharacterized protein</fullName>
    </submittedName>
</protein>
<dbReference type="Proteomes" id="UP001187471">
    <property type="component" value="Unassembled WGS sequence"/>
</dbReference>
<feature type="compositionally biased region" description="Basic and acidic residues" evidence="2">
    <location>
        <begin position="334"/>
        <end position="370"/>
    </location>
</feature>
<dbReference type="SUPFAM" id="SSF89623">
    <property type="entry name" value="Ribose/Galactose isomerase RpiB/AlsB"/>
    <property type="match status" value="1"/>
</dbReference>
<evidence type="ECO:0000256" key="1">
    <source>
        <dbReference type="SAM" id="Coils"/>
    </source>
</evidence>
<feature type="coiled-coil region" evidence="1">
    <location>
        <begin position="272"/>
        <end position="299"/>
    </location>
</feature>
<name>A0AA88QYW1_9ASTE</name>